<dbReference type="AlphaFoldDB" id="A0A060N4Z1"/>
<dbReference type="Proteomes" id="UP000054164">
    <property type="component" value="Unassembled WGS sequence"/>
</dbReference>
<name>A0A060N4Z1_CLOBO</name>
<dbReference type="RefSeq" id="WP_051394093.1">
    <property type="nucleotide sequence ID" value="NZ_BA000058.1"/>
</dbReference>
<protein>
    <submittedName>
        <fullName evidence="3">BRO domain-containing protein</fullName>
    </submittedName>
</protein>
<gene>
    <name evidence="3" type="ORF">CBO05P1_193</name>
</gene>
<organism evidence="3">
    <name type="scientific">Clostridium botulinum B str. Osaka05</name>
    <dbReference type="NCBI Taxonomy" id="1407017"/>
    <lineage>
        <taxon>Bacteria</taxon>
        <taxon>Bacillati</taxon>
        <taxon>Bacillota</taxon>
        <taxon>Clostridia</taxon>
        <taxon>Eubacteriales</taxon>
        <taxon>Clostridiaceae</taxon>
        <taxon>Clostridium</taxon>
    </lineage>
</organism>
<dbReference type="Pfam" id="PF02498">
    <property type="entry name" value="Bro-N"/>
    <property type="match status" value="1"/>
</dbReference>
<accession>A0A060N4Z1</accession>
<proteinExistence type="predicted"/>
<dbReference type="HOGENOM" id="CLU_046670_8_0_9"/>
<keyword evidence="1" id="KW-0175">Coiled coil</keyword>
<evidence type="ECO:0000259" key="2">
    <source>
        <dbReference type="PROSITE" id="PS51750"/>
    </source>
</evidence>
<evidence type="ECO:0000313" key="3">
    <source>
        <dbReference type="EMBL" id="BAO04912.1"/>
    </source>
</evidence>
<dbReference type="EMBL" id="BA000058">
    <property type="protein sequence ID" value="BAO04912.1"/>
    <property type="molecule type" value="Genomic_DNA"/>
</dbReference>
<feature type="coiled-coil region" evidence="1">
    <location>
        <begin position="131"/>
        <end position="158"/>
    </location>
</feature>
<dbReference type="PROSITE" id="PS51750">
    <property type="entry name" value="BRO_N"/>
    <property type="match status" value="1"/>
</dbReference>
<evidence type="ECO:0000256" key="1">
    <source>
        <dbReference type="SAM" id="Coils"/>
    </source>
</evidence>
<feature type="domain" description="Bro-N" evidence="2">
    <location>
        <begin position="5"/>
        <end position="113"/>
    </location>
</feature>
<dbReference type="SMART" id="SM01040">
    <property type="entry name" value="Bro-N"/>
    <property type="match status" value="1"/>
</dbReference>
<reference evidence="3" key="1">
    <citation type="submission" date="2013-10" db="EMBL/GenBank/DDBJ databases">
        <title>Draft genome sequence of Clostridium botulinum type B strain Osaka05.</title>
        <authorList>
            <person name="Sakaguchi Y."/>
            <person name="Hosomi K."/>
            <person name="Uchiyama J."/>
            <person name="Ogura Y."/>
            <person name="Sakaguchi M."/>
            <person name="Kohda T."/>
            <person name="Mukamoto M."/>
            <person name="Misawa N."/>
            <person name="Matsuzaki S."/>
            <person name="Hayashi T."/>
            <person name="Kozaki S."/>
        </authorList>
    </citation>
    <scope>NUCLEOTIDE SEQUENCE</scope>
    <source>
        <strain evidence="3">Osaka05</strain>
    </source>
</reference>
<sequence>MNNQNNQLQVFKNEEMNLKARTIQNEDGSISINAEDTAIGFGFTQNKKGKIYIRWETINNYIKGLGFSQQVGKDDFIPESLFYMLGMKANNDKAKRFQQWLAVDVIPNIRKHGGYLTPEKVEEVLLNPDTIIKLATQLKEEQNKNKLLNNENNALSKDIITWADTSIINALIRKYGANIKNDFGGAWIEFKKCLLYKYSINLNSRMTNYLNNTTKKTKPKTLSMLKNKEELTMALKTAISMCRDEGIDISGILGKHLKDEDLNKII</sequence>
<dbReference type="InterPro" id="IPR003497">
    <property type="entry name" value="BRO_N_domain"/>
</dbReference>